<evidence type="ECO:0000313" key="13">
    <source>
        <dbReference type="EMBL" id="MEK8128995.1"/>
    </source>
</evidence>
<evidence type="ECO:0000256" key="11">
    <source>
        <dbReference type="HAMAP-Rule" id="MF_00133"/>
    </source>
</evidence>
<evidence type="ECO:0000256" key="10">
    <source>
        <dbReference type="ARBA" id="ARBA00049047"/>
    </source>
</evidence>
<evidence type="ECO:0000259" key="12">
    <source>
        <dbReference type="Pfam" id="PF00291"/>
    </source>
</evidence>
<proteinExistence type="inferred from homology"/>
<keyword evidence="8 11" id="KW-0057">Aromatic amino acid biosynthesis</keyword>
<dbReference type="InterPro" id="IPR001926">
    <property type="entry name" value="TrpB-like_PALP"/>
</dbReference>
<dbReference type="Proteomes" id="UP001469365">
    <property type="component" value="Unassembled WGS sequence"/>
</dbReference>
<keyword evidence="6 11" id="KW-0822">Tryptophan biosynthesis</keyword>
<dbReference type="RefSeq" id="WP_341416095.1">
    <property type="nucleotide sequence ID" value="NZ_JBBPCC010000008.1"/>
</dbReference>
<evidence type="ECO:0000256" key="4">
    <source>
        <dbReference type="ARBA" id="ARBA00011270"/>
    </source>
</evidence>
<dbReference type="SUPFAM" id="SSF53686">
    <property type="entry name" value="Tryptophan synthase beta subunit-like PLP-dependent enzymes"/>
    <property type="match status" value="1"/>
</dbReference>
<dbReference type="HAMAP" id="MF_00133">
    <property type="entry name" value="Trp_synth_beta"/>
    <property type="match status" value="1"/>
</dbReference>
<dbReference type="InterPro" id="IPR036052">
    <property type="entry name" value="TrpB-like_PALP_sf"/>
</dbReference>
<evidence type="ECO:0000256" key="5">
    <source>
        <dbReference type="ARBA" id="ARBA00022605"/>
    </source>
</evidence>
<protein>
    <recommendedName>
        <fullName evidence="11">Tryptophan synthase beta chain</fullName>
        <ecNumber evidence="11">4.2.1.20</ecNumber>
    </recommendedName>
</protein>
<sequence>MGQQLQQEGYFGEFGGSFVPPELQEVLSYLSEQFYKFKDDPDFKEELRYYLREYVGRENPLTYAERLTKAWGGAKIYLKREDLNHTGAHKINNAIGQILLAKRMGAKRIIAETGAGQHGVATATACAMFNMECIIYMGAEDTRRQALNVFRMELLGATVVPVDKGQGRLKDAVDEALGDLVRNYKNTFYLLGSAVGPHPFPTMVKHFQAIISEESKRQIIEKEGRLPDAVVACTGGGSNAIGAFAHYIDEPTVRLIGVEPDQAPSLTEGVPSIIHGFKCLVLLDEEGQPRKTYSIAAGLDYPGIGPEHSHLKVTGRGEYATVSNEEVLEAFQELSRTEGIIPALESAHAVAHAKKLALTMDQDRIIIVNLSGRGDKDVEQVYQMLK</sequence>
<comment type="subunit">
    <text evidence="4 11">Tetramer of two alpha and two beta chains.</text>
</comment>
<dbReference type="EMBL" id="JBBPCC010000008">
    <property type="protein sequence ID" value="MEK8128995.1"/>
    <property type="molecule type" value="Genomic_DNA"/>
</dbReference>
<organism evidence="13 14">
    <name type="scientific">Paenibacillus filicis</name>
    <dbReference type="NCBI Taxonomy" id="669464"/>
    <lineage>
        <taxon>Bacteria</taxon>
        <taxon>Bacillati</taxon>
        <taxon>Bacillota</taxon>
        <taxon>Bacilli</taxon>
        <taxon>Bacillales</taxon>
        <taxon>Paenibacillaceae</taxon>
        <taxon>Paenibacillus</taxon>
    </lineage>
</organism>
<evidence type="ECO:0000256" key="8">
    <source>
        <dbReference type="ARBA" id="ARBA00023141"/>
    </source>
</evidence>
<comment type="caution">
    <text evidence="13">The sequence shown here is derived from an EMBL/GenBank/DDBJ whole genome shotgun (WGS) entry which is preliminary data.</text>
</comment>
<comment type="similarity">
    <text evidence="3 11">Belongs to the TrpB family.</text>
</comment>
<accession>A0ABU9DJF5</accession>
<dbReference type="InterPro" id="IPR023026">
    <property type="entry name" value="Trp_synth_beta/beta-like"/>
</dbReference>
<evidence type="ECO:0000256" key="2">
    <source>
        <dbReference type="ARBA" id="ARBA00004733"/>
    </source>
</evidence>
<keyword evidence="14" id="KW-1185">Reference proteome</keyword>
<dbReference type="CDD" id="cd06446">
    <property type="entry name" value="Trp-synth_B"/>
    <property type="match status" value="1"/>
</dbReference>
<comment type="catalytic activity">
    <reaction evidence="10 11">
        <text>(1S,2R)-1-C-(indol-3-yl)glycerol 3-phosphate + L-serine = D-glyceraldehyde 3-phosphate + L-tryptophan + H2O</text>
        <dbReference type="Rhea" id="RHEA:10532"/>
        <dbReference type="ChEBI" id="CHEBI:15377"/>
        <dbReference type="ChEBI" id="CHEBI:33384"/>
        <dbReference type="ChEBI" id="CHEBI:57912"/>
        <dbReference type="ChEBI" id="CHEBI:58866"/>
        <dbReference type="ChEBI" id="CHEBI:59776"/>
        <dbReference type="EC" id="4.2.1.20"/>
    </reaction>
</comment>
<keyword evidence="7 11" id="KW-0663">Pyridoxal phosphate</keyword>
<dbReference type="Gene3D" id="3.40.50.1100">
    <property type="match status" value="2"/>
</dbReference>
<evidence type="ECO:0000256" key="1">
    <source>
        <dbReference type="ARBA" id="ARBA00001933"/>
    </source>
</evidence>
<evidence type="ECO:0000256" key="9">
    <source>
        <dbReference type="ARBA" id="ARBA00023239"/>
    </source>
</evidence>
<evidence type="ECO:0000313" key="14">
    <source>
        <dbReference type="Proteomes" id="UP001469365"/>
    </source>
</evidence>
<dbReference type="PANTHER" id="PTHR48077">
    <property type="entry name" value="TRYPTOPHAN SYNTHASE-RELATED"/>
    <property type="match status" value="1"/>
</dbReference>
<comment type="function">
    <text evidence="11">The beta subunit is responsible for the synthesis of L-tryptophan from indole and L-serine.</text>
</comment>
<evidence type="ECO:0000256" key="6">
    <source>
        <dbReference type="ARBA" id="ARBA00022822"/>
    </source>
</evidence>
<dbReference type="Pfam" id="PF00291">
    <property type="entry name" value="PALP"/>
    <property type="match status" value="1"/>
</dbReference>
<keyword evidence="9 11" id="KW-0456">Lyase</keyword>
<evidence type="ECO:0000256" key="3">
    <source>
        <dbReference type="ARBA" id="ARBA00009982"/>
    </source>
</evidence>
<comment type="cofactor">
    <cofactor evidence="1 11">
        <name>pyridoxal 5'-phosphate</name>
        <dbReference type="ChEBI" id="CHEBI:597326"/>
    </cofactor>
</comment>
<reference evidence="13 14" key="1">
    <citation type="submission" date="2024-04" db="EMBL/GenBank/DDBJ databases">
        <title>draft genome sequnece of Paenibacillus filicis.</title>
        <authorList>
            <person name="Kim D.-U."/>
        </authorList>
    </citation>
    <scope>NUCLEOTIDE SEQUENCE [LARGE SCALE GENOMIC DNA]</scope>
    <source>
        <strain evidence="13 14">KACC14197</strain>
    </source>
</reference>
<dbReference type="NCBIfam" id="TIGR00263">
    <property type="entry name" value="trpB"/>
    <property type="match status" value="1"/>
</dbReference>
<gene>
    <name evidence="11 13" type="primary">trpB</name>
    <name evidence="13" type="ORF">WMW72_13910</name>
</gene>
<name>A0ABU9DJF5_9BACL</name>
<feature type="modified residue" description="N6-(pyridoxal phosphate)lysine" evidence="11">
    <location>
        <position position="90"/>
    </location>
</feature>
<dbReference type="PROSITE" id="PS00168">
    <property type="entry name" value="TRP_SYNTHASE_BETA"/>
    <property type="match status" value="1"/>
</dbReference>
<dbReference type="InterPro" id="IPR006653">
    <property type="entry name" value="Trp_synth_b_CS"/>
</dbReference>
<comment type="pathway">
    <text evidence="2 11">Amino-acid biosynthesis; L-tryptophan biosynthesis; L-tryptophan from chorismate: step 5/5.</text>
</comment>
<dbReference type="PIRSF" id="PIRSF001413">
    <property type="entry name" value="Trp_syn_beta"/>
    <property type="match status" value="1"/>
</dbReference>
<dbReference type="PANTHER" id="PTHR48077:SF3">
    <property type="entry name" value="TRYPTOPHAN SYNTHASE"/>
    <property type="match status" value="1"/>
</dbReference>
<dbReference type="InterPro" id="IPR006654">
    <property type="entry name" value="Trp_synth_beta"/>
</dbReference>
<keyword evidence="5 11" id="KW-0028">Amino-acid biosynthesis</keyword>
<evidence type="ECO:0000256" key="7">
    <source>
        <dbReference type="ARBA" id="ARBA00022898"/>
    </source>
</evidence>
<dbReference type="GO" id="GO:0004834">
    <property type="term" value="F:tryptophan synthase activity"/>
    <property type="evidence" value="ECO:0007669"/>
    <property type="project" value="UniProtKB-EC"/>
</dbReference>
<dbReference type="EC" id="4.2.1.20" evidence="11"/>
<feature type="domain" description="Tryptophan synthase beta chain-like PALP" evidence="12">
    <location>
        <begin position="57"/>
        <end position="370"/>
    </location>
</feature>